<dbReference type="EMBL" id="JAPXFL010000002">
    <property type="protein sequence ID" value="KAK9510454.1"/>
    <property type="molecule type" value="Genomic_DNA"/>
</dbReference>
<evidence type="ECO:0000256" key="1">
    <source>
        <dbReference type="ARBA" id="ARBA00022603"/>
    </source>
</evidence>
<dbReference type="Pfam" id="PF02574">
    <property type="entry name" value="S-methyl_trans"/>
    <property type="match status" value="1"/>
</dbReference>
<dbReference type="Proteomes" id="UP001461498">
    <property type="component" value="Unassembled WGS sequence"/>
</dbReference>
<evidence type="ECO:0000313" key="9">
    <source>
        <dbReference type="Proteomes" id="UP001461498"/>
    </source>
</evidence>
<dbReference type="EMBL" id="JAPXFL010000002">
    <property type="protein sequence ID" value="KAK9510453.1"/>
    <property type="molecule type" value="Genomic_DNA"/>
</dbReference>
<evidence type="ECO:0000313" key="8">
    <source>
        <dbReference type="EMBL" id="KAK9510452.1"/>
    </source>
</evidence>
<organism evidence="8 9">
    <name type="scientific">Rhynocoris fuscipes</name>
    <dbReference type="NCBI Taxonomy" id="488301"/>
    <lineage>
        <taxon>Eukaryota</taxon>
        <taxon>Metazoa</taxon>
        <taxon>Ecdysozoa</taxon>
        <taxon>Arthropoda</taxon>
        <taxon>Hexapoda</taxon>
        <taxon>Insecta</taxon>
        <taxon>Pterygota</taxon>
        <taxon>Neoptera</taxon>
        <taxon>Paraneoptera</taxon>
        <taxon>Hemiptera</taxon>
        <taxon>Heteroptera</taxon>
        <taxon>Panheteroptera</taxon>
        <taxon>Cimicomorpha</taxon>
        <taxon>Reduviidae</taxon>
        <taxon>Harpactorinae</taxon>
        <taxon>Harpactorini</taxon>
        <taxon>Rhynocoris</taxon>
    </lineage>
</organism>
<feature type="binding site" evidence="6">
    <location>
        <position position="290"/>
    </location>
    <ligand>
        <name>Zn(2+)</name>
        <dbReference type="ChEBI" id="CHEBI:29105"/>
    </ligand>
</feature>
<dbReference type="GO" id="GO:0009086">
    <property type="term" value="P:methionine biosynthetic process"/>
    <property type="evidence" value="ECO:0007669"/>
    <property type="project" value="InterPro"/>
</dbReference>
<comment type="pathway">
    <text evidence="5">Amino-acid biosynthesis; L-methionine biosynthesis via de novo pathway.</text>
</comment>
<dbReference type="InterPro" id="IPR003726">
    <property type="entry name" value="HCY_dom"/>
</dbReference>
<comment type="caution">
    <text evidence="8">The sequence shown here is derived from an EMBL/GenBank/DDBJ whole genome shotgun (WGS) entry which is preliminary data.</text>
</comment>
<dbReference type="GO" id="GO:0032259">
    <property type="term" value="P:methylation"/>
    <property type="evidence" value="ECO:0007669"/>
    <property type="project" value="UniProtKB-KW"/>
</dbReference>
<evidence type="ECO:0000256" key="6">
    <source>
        <dbReference type="PROSITE-ProRule" id="PRU00333"/>
    </source>
</evidence>
<accession>A0AAW1DJC2</accession>
<comment type="cofactor">
    <cofactor evidence="6">
        <name>Zn(2+)</name>
        <dbReference type="ChEBI" id="CHEBI:29105"/>
    </cofactor>
</comment>
<keyword evidence="2 6" id="KW-0808">Transferase</keyword>
<keyword evidence="9" id="KW-1185">Reference proteome</keyword>
<sequence length="313" mass="34692">MAGSVTLIDAGFSTQLARHTTKQIDGHPLWTSQFLFADKEICTIVHREFIRAGSKIIRTNSYQASVPSFMEHMNISQQDAIKAIKESVAFAKKAITEEEESSGKKQNVQVAGSVGPYGACLHDGSEYTGSYCENITKEELIEWHRPRIKALLDGGVDLLAFETIPCSIEAFALLHLLKEFPKTKAWLSFSIKNESQISNGEEFAEVASACWELGSKQLLAIGANCVNPLYVTPLFTALIKKNASIPFIAYPNSGEVYDGELKQWVGKANKRVTAFVEEWLNLGISYLGGCCRTTPADLQEMAQKITKWENKML</sequence>
<dbReference type="InterPro" id="IPR017226">
    <property type="entry name" value="BHMT-like"/>
</dbReference>
<feature type="binding site" evidence="6">
    <location>
        <position position="291"/>
    </location>
    <ligand>
        <name>Zn(2+)</name>
        <dbReference type="ChEBI" id="CHEBI:29105"/>
    </ligand>
</feature>
<gene>
    <name evidence="8" type="ORF">O3M35_005239</name>
</gene>
<evidence type="ECO:0000256" key="4">
    <source>
        <dbReference type="ARBA" id="ARBA00022833"/>
    </source>
</evidence>
<dbReference type="PROSITE" id="PS50970">
    <property type="entry name" value="HCY"/>
    <property type="match status" value="1"/>
</dbReference>
<dbReference type="InterPro" id="IPR051486">
    <property type="entry name" value="Hcy_S-methyltransferase"/>
</dbReference>
<dbReference type="PANTHER" id="PTHR46015:SF1">
    <property type="entry name" value="HOMOCYSTEINE S-METHYLTRANSFERASE-LIKE ISOFORM 1"/>
    <property type="match status" value="1"/>
</dbReference>
<dbReference type="NCBIfam" id="NF007020">
    <property type="entry name" value="PRK09485.1"/>
    <property type="match status" value="1"/>
</dbReference>
<feature type="domain" description="Hcy-binding" evidence="7">
    <location>
        <begin position="1"/>
        <end position="305"/>
    </location>
</feature>
<dbReference type="FunFam" id="3.20.20.330:FF:000002">
    <property type="entry name" value="Homocysteine S-methyltransferase"/>
    <property type="match status" value="1"/>
</dbReference>
<dbReference type="EMBL" id="JAPXFL010000002">
    <property type="protein sequence ID" value="KAK9510452.1"/>
    <property type="molecule type" value="Genomic_DNA"/>
</dbReference>
<dbReference type="Gene3D" id="3.20.20.330">
    <property type="entry name" value="Homocysteine-binding-like domain"/>
    <property type="match status" value="1"/>
</dbReference>
<evidence type="ECO:0000259" key="7">
    <source>
        <dbReference type="PROSITE" id="PS50970"/>
    </source>
</evidence>
<dbReference type="AlphaFoldDB" id="A0AAW1DJC2"/>
<keyword evidence="4 6" id="KW-0862">Zinc</keyword>
<dbReference type="GO" id="GO:0033528">
    <property type="term" value="P:S-methylmethionine cycle"/>
    <property type="evidence" value="ECO:0007669"/>
    <property type="project" value="TreeGrafter"/>
</dbReference>
<evidence type="ECO:0000256" key="2">
    <source>
        <dbReference type="ARBA" id="ARBA00022679"/>
    </source>
</evidence>
<dbReference type="PANTHER" id="PTHR46015">
    <property type="entry name" value="ZGC:172121"/>
    <property type="match status" value="1"/>
</dbReference>
<protein>
    <recommendedName>
        <fullName evidence="7">Hcy-binding domain-containing protein</fullName>
    </recommendedName>
</protein>
<keyword evidence="1 6" id="KW-0489">Methyltransferase</keyword>
<feature type="binding site" evidence="6">
    <location>
        <position position="225"/>
    </location>
    <ligand>
        <name>Zn(2+)</name>
        <dbReference type="ChEBI" id="CHEBI:29105"/>
    </ligand>
</feature>
<dbReference type="GO" id="GO:0008898">
    <property type="term" value="F:S-adenosylmethionine-homocysteine S-methyltransferase activity"/>
    <property type="evidence" value="ECO:0007669"/>
    <property type="project" value="TreeGrafter"/>
</dbReference>
<evidence type="ECO:0000256" key="5">
    <source>
        <dbReference type="ARBA" id="ARBA00034478"/>
    </source>
</evidence>
<evidence type="ECO:0000256" key="3">
    <source>
        <dbReference type="ARBA" id="ARBA00022723"/>
    </source>
</evidence>
<name>A0AAW1DJC2_9HEMI</name>
<dbReference type="GO" id="GO:0008270">
    <property type="term" value="F:zinc ion binding"/>
    <property type="evidence" value="ECO:0007669"/>
    <property type="project" value="InterPro"/>
</dbReference>
<reference evidence="8 9" key="1">
    <citation type="submission" date="2022-12" db="EMBL/GenBank/DDBJ databases">
        <title>Chromosome-level genome assembly of true bugs.</title>
        <authorList>
            <person name="Ma L."/>
            <person name="Li H."/>
        </authorList>
    </citation>
    <scope>NUCLEOTIDE SEQUENCE [LARGE SCALE GENOMIC DNA]</scope>
    <source>
        <strain evidence="8">Lab_2022b</strain>
    </source>
</reference>
<proteinExistence type="predicted"/>
<dbReference type="SUPFAM" id="SSF82282">
    <property type="entry name" value="Homocysteine S-methyltransferase"/>
    <property type="match status" value="1"/>
</dbReference>
<dbReference type="InterPro" id="IPR036589">
    <property type="entry name" value="HCY_dom_sf"/>
</dbReference>
<dbReference type="PIRSF" id="PIRSF037505">
    <property type="entry name" value="Betaine_HMT"/>
    <property type="match status" value="1"/>
</dbReference>
<keyword evidence="3 6" id="KW-0479">Metal-binding</keyword>